<comment type="caution">
    <text evidence="2">The sequence shown here is derived from an EMBL/GenBank/DDBJ whole genome shotgun (WGS) entry which is preliminary data.</text>
</comment>
<dbReference type="STRING" id="886738.Nlim_0850"/>
<name>F3KK37_9ARCH</name>
<dbReference type="AlphaFoldDB" id="F3KK37"/>
<dbReference type="EMBL" id="AEGP01000033">
    <property type="protein sequence ID" value="EGG42204.1"/>
    <property type="molecule type" value="Genomic_DNA"/>
</dbReference>
<evidence type="ECO:0000259" key="1">
    <source>
        <dbReference type="Pfam" id="PF03992"/>
    </source>
</evidence>
<reference evidence="2" key="1">
    <citation type="journal article" date="2011" name="PLoS ONE">
        <title>Genome of a low-salinity ammonia-oxidizing archaeon determined by single-cell and metagenomic analysis.</title>
        <authorList>
            <person name="Blainey P.C."/>
            <person name="Mosier A.C."/>
            <person name="Potanina A."/>
            <person name="Francis C.A."/>
            <person name="Quake S.R."/>
        </authorList>
    </citation>
    <scope>NUCLEOTIDE SEQUENCE [LARGE SCALE GENOMIC DNA]</scope>
    <source>
        <strain evidence="2">SFB1</strain>
    </source>
</reference>
<dbReference type="Pfam" id="PF03992">
    <property type="entry name" value="ABM"/>
    <property type="match status" value="1"/>
</dbReference>
<dbReference type="InterPro" id="IPR011008">
    <property type="entry name" value="Dimeric_a/b-barrel"/>
</dbReference>
<evidence type="ECO:0000313" key="2">
    <source>
        <dbReference type="EMBL" id="EGG42204.1"/>
    </source>
</evidence>
<dbReference type="InterPro" id="IPR007138">
    <property type="entry name" value="ABM_dom"/>
</dbReference>
<keyword evidence="2" id="KW-0503">Monooxygenase</keyword>
<gene>
    <name evidence="2" type="ORF">Nlim_0850</name>
</gene>
<dbReference type="Proteomes" id="UP000004348">
    <property type="component" value="Chromosome"/>
</dbReference>
<dbReference type="SUPFAM" id="SSF54909">
    <property type="entry name" value="Dimeric alpha+beta barrel"/>
    <property type="match status" value="1"/>
</dbReference>
<organism evidence="2">
    <name type="scientific">Candidatus Nitrosarchaeum limnium SFB1</name>
    <dbReference type="NCBI Taxonomy" id="886738"/>
    <lineage>
        <taxon>Archaea</taxon>
        <taxon>Nitrososphaerota</taxon>
        <taxon>Nitrososphaeria</taxon>
        <taxon>Nitrosopumilales</taxon>
        <taxon>Nitrosopumilaceae</taxon>
        <taxon>Nitrosarchaeum</taxon>
    </lineage>
</organism>
<dbReference type="HOGENOM" id="CLU_176750_0_0_2"/>
<dbReference type="Gene3D" id="3.30.70.100">
    <property type="match status" value="1"/>
</dbReference>
<accession>F3KK37</accession>
<dbReference type="GO" id="GO:0004497">
    <property type="term" value="F:monooxygenase activity"/>
    <property type="evidence" value="ECO:0007669"/>
    <property type="project" value="UniProtKB-KW"/>
</dbReference>
<protein>
    <submittedName>
        <fullName evidence="2">Antibiotic biosynthesis monooxygenase</fullName>
    </submittedName>
</protein>
<feature type="domain" description="ABM" evidence="1">
    <location>
        <begin position="9"/>
        <end position="81"/>
    </location>
</feature>
<sequence length="102" mass="11871">MCLLASDIMFVVISDIKIKSDSVDDFKKWFSESNKIVSKFDGFVNRRLLETSDGKHRVLVEFENLDKFSQMHKSPEHEKLHSTAATFMEKLPEPRFFTVVSQ</sequence>
<proteinExistence type="predicted"/>
<keyword evidence="2" id="KW-0560">Oxidoreductase</keyword>